<dbReference type="Gene3D" id="1.20.120.450">
    <property type="entry name" value="dinb family like domain"/>
    <property type="match status" value="1"/>
</dbReference>
<evidence type="ECO:0000313" key="2">
    <source>
        <dbReference type="Proteomes" id="UP001202117"/>
    </source>
</evidence>
<accession>A0ABS9RUU0</accession>
<dbReference type="SUPFAM" id="SSF109854">
    <property type="entry name" value="DinB/YfiT-like putative metalloenzymes"/>
    <property type="match status" value="1"/>
</dbReference>
<evidence type="ECO:0000313" key="1">
    <source>
        <dbReference type="EMBL" id="MCH4563604.1"/>
    </source>
</evidence>
<dbReference type="InterPro" id="IPR034660">
    <property type="entry name" value="DinB/YfiT-like"/>
</dbReference>
<dbReference type="Proteomes" id="UP001202117">
    <property type="component" value="Unassembled WGS sequence"/>
</dbReference>
<comment type="caution">
    <text evidence="1">The sequence shown here is derived from an EMBL/GenBank/DDBJ whole genome shotgun (WGS) entry which is preliminary data.</text>
</comment>
<dbReference type="RefSeq" id="WP_240568271.1">
    <property type="nucleotide sequence ID" value="NZ_JAKVPY010000011.1"/>
</dbReference>
<gene>
    <name evidence="1" type="ORF">MKP05_10735</name>
</gene>
<protein>
    <recommendedName>
        <fullName evidence="3">Damage-inducible protein DinB</fullName>
    </recommendedName>
</protein>
<keyword evidence="2" id="KW-1185">Reference proteome</keyword>
<proteinExistence type="predicted"/>
<sequence>MSLRQNFELMAAYNQWMNAKVHKASSNLDGTALAEDRGAFLGSLLGALNHIVVGDAITLRSTGVA</sequence>
<evidence type="ECO:0008006" key="3">
    <source>
        <dbReference type="Google" id="ProtNLM"/>
    </source>
</evidence>
<reference evidence="1 2" key="1">
    <citation type="submission" date="2022-02" db="EMBL/GenBank/DDBJ databases">
        <title>Halomonas fukangensis sp. nov., a halophilic bacterium isolated from a bulk soil of Kalidium foliatum at Fukang.</title>
        <authorList>
            <person name="Huang Y."/>
        </authorList>
    </citation>
    <scope>NUCLEOTIDE SEQUENCE [LARGE SCALE GENOMIC DNA]</scope>
    <source>
        <strain evidence="1 2">EGI 63088</strain>
    </source>
</reference>
<name>A0ABS9RUU0_9GAMM</name>
<dbReference type="EMBL" id="JAKVPY010000011">
    <property type="protein sequence ID" value="MCH4563604.1"/>
    <property type="molecule type" value="Genomic_DNA"/>
</dbReference>
<organism evidence="1 2">
    <name type="scientific">Halomonas flagellata</name>
    <dbReference type="NCBI Taxonomy" id="2920385"/>
    <lineage>
        <taxon>Bacteria</taxon>
        <taxon>Pseudomonadati</taxon>
        <taxon>Pseudomonadota</taxon>
        <taxon>Gammaproteobacteria</taxon>
        <taxon>Oceanospirillales</taxon>
        <taxon>Halomonadaceae</taxon>
        <taxon>Halomonas</taxon>
    </lineage>
</organism>